<comment type="function">
    <text evidence="2">Acts on leucine, isoleucine and valine.</text>
</comment>
<dbReference type="NCBIfam" id="TIGR01123">
    <property type="entry name" value="ilvE_II"/>
    <property type="match status" value="1"/>
</dbReference>
<keyword evidence="13" id="KW-0100">Branched-chain amino acid biosynthesis</keyword>
<evidence type="ECO:0000256" key="4">
    <source>
        <dbReference type="ARBA" id="ARBA00004931"/>
    </source>
</evidence>
<dbReference type="UniPathway" id="UPA00048">
    <property type="reaction ID" value="UER00073"/>
</dbReference>
<evidence type="ECO:0000256" key="7">
    <source>
        <dbReference type="ARBA" id="ARBA00013053"/>
    </source>
</evidence>
<dbReference type="NCBIfam" id="NF009897">
    <property type="entry name" value="PRK13357.1"/>
    <property type="match status" value="1"/>
</dbReference>
<dbReference type="Pfam" id="PF01063">
    <property type="entry name" value="Aminotran_4"/>
    <property type="match status" value="1"/>
</dbReference>
<dbReference type="GO" id="GO:0052655">
    <property type="term" value="F:L-valine-2-oxoglutarate transaminase activity"/>
    <property type="evidence" value="ECO:0007669"/>
    <property type="project" value="RHEA"/>
</dbReference>
<dbReference type="UniPathway" id="UPA00047">
    <property type="reaction ID" value="UER00058"/>
</dbReference>
<keyword evidence="10" id="KW-0028">Amino-acid biosynthesis</keyword>
<evidence type="ECO:0000256" key="9">
    <source>
        <dbReference type="ARBA" id="ARBA00022576"/>
    </source>
</evidence>
<comment type="catalytic activity">
    <reaction evidence="15">
        <text>L-isoleucine + 2-oxoglutarate = (S)-3-methyl-2-oxopentanoate + L-glutamate</text>
        <dbReference type="Rhea" id="RHEA:24801"/>
        <dbReference type="ChEBI" id="CHEBI:16810"/>
        <dbReference type="ChEBI" id="CHEBI:29985"/>
        <dbReference type="ChEBI" id="CHEBI:35146"/>
        <dbReference type="ChEBI" id="CHEBI:58045"/>
        <dbReference type="EC" id="2.6.1.42"/>
    </reaction>
</comment>
<dbReference type="Gene3D" id="3.30.470.10">
    <property type="match status" value="1"/>
</dbReference>
<evidence type="ECO:0000256" key="10">
    <source>
        <dbReference type="ARBA" id="ARBA00022605"/>
    </source>
</evidence>
<comment type="catalytic activity">
    <reaction evidence="14">
        <text>L-valine + 2-oxoglutarate = 3-methyl-2-oxobutanoate + L-glutamate</text>
        <dbReference type="Rhea" id="RHEA:24813"/>
        <dbReference type="ChEBI" id="CHEBI:11851"/>
        <dbReference type="ChEBI" id="CHEBI:16810"/>
        <dbReference type="ChEBI" id="CHEBI:29985"/>
        <dbReference type="ChEBI" id="CHEBI:57762"/>
        <dbReference type="EC" id="2.6.1.42"/>
    </reaction>
</comment>
<dbReference type="Proteomes" id="UP000315037">
    <property type="component" value="Unassembled WGS sequence"/>
</dbReference>
<evidence type="ECO:0000256" key="6">
    <source>
        <dbReference type="ARBA" id="ARBA00009320"/>
    </source>
</evidence>
<accession>A0A506ULL4</accession>
<comment type="pathway">
    <text evidence="3">Amino-acid biosynthesis; L-isoleucine biosynthesis; L-isoleucine from 2-oxobutanoate: step 4/4.</text>
</comment>
<dbReference type="SUPFAM" id="SSF56752">
    <property type="entry name" value="D-aminoacid aminotransferase-like PLP-dependent enzymes"/>
    <property type="match status" value="1"/>
</dbReference>
<dbReference type="InterPro" id="IPR033939">
    <property type="entry name" value="BCAT_family"/>
</dbReference>
<evidence type="ECO:0000256" key="16">
    <source>
        <dbReference type="ARBA" id="ARBA00049229"/>
    </source>
</evidence>
<keyword evidence="9 18" id="KW-0032">Aminotransferase</keyword>
<evidence type="ECO:0000256" key="14">
    <source>
        <dbReference type="ARBA" id="ARBA00048212"/>
    </source>
</evidence>
<evidence type="ECO:0000313" key="19">
    <source>
        <dbReference type="Proteomes" id="UP000315037"/>
    </source>
</evidence>
<evidence type="ECO:0000256" key="13">
    <source>
        <dbReference type="ARBA" id="ARBA00023304"/>
    </source>
</evidence>
<evidence type="ECO:0000256" key="12">
    <source>
        <dbReference type="ARBA" id="ARBA00022898"/>
    </source>
</evidence>
<evidence type="ECO:0000256" key="2">
    <source>
        <dbReference type="ARBA" id="ARBA00003109"/>
    </source>
</evidence>
<keyword evidence="11 18" id="KW-0808">Transferase</keyword>
<evidence type="ECO:0000256" key="17">
    <source>
        <dbReference type="PIRSR" id="PIRSR006468-1"/>
    </source>
</evidence>
<dbReference type="PIRSF" id="PIRSF006468">
    <property type="entry name" value="BCAT1"/>
    <property type="match status" value="1"/>
</dbReference>
<dbReference type="InterPro" id="IPR001544">
    <property type="entry name" value="Aminotrans_IV"/>
</dbReference>
<evidence type="ECO:0000256" key="8">
    <source>
        <dbReference type="ARBA" id="ARBA00014472"/>
    </source>
</evidence>
<dbReference type="RefSeq" id="WP_165600845.1">
    <property type="nucleotide sequence ID" value="NZ_SORZ01000002.1"/>
</dbReference>
<organism evidence="18 19">
    <name type="scientific">Oecophyllibacter saccharovorans</name>
    <dbReference type="NCBI Taxonomy" id="2558360"/>
    <lineage>
        <taxon>Bacteria</taxon>
        <taxon>Pseudomonadati</taxon>
        <taxon>Pseudomonadota</taxon>
        <taxon>Alphaproteobacteria</taxon>
        <taxon>Acetobacterales</taxon>
        <taxon>Acetobacteraceae</taxon>
        <taxon>Oecophyllibacter</taxon>
    </lineage>
</organism>
<comment type="catalytic activity">
    <reaction evidence="16">
        <text>L-leucine + 2-oxoglutarate = 4-methyl-2-oxopentanoate + L-glutamate</text>
        <dbReference type="Rhea" id="RHEA:18321"/>
        <dbReference type="ChEBI" id="CHEBI:16810"/>
        <dbReference type="ChEBI" id="CHEBI:17865"/>
        <dbReference type="ChEBI" id="CHEBI:29985"/>
        <dbReference type="ChEBI" id="CHEBI:57427"/>
        <dbReference type="EC" id="2.6.1.42"/>
    </reaction>
</comment>
<dbReference type="UniPathway" id="UPA00049">
    <property type="reaction ID" value="UER00062"/>
</dbReference>
<dbReference type="Gene3D" id="3.20.10.10">
    <property type="entry name" value="D-amino Acid Aminotransferase, subunit A, domain 2"/>
    <property type="match status" value="1"/>
</dbReference>
<dbReference type="EMBL" id="SORZ01000002">
    <property type="protein sequence ID" value="TPW34210.1"/>
    <property type="molecule type" value="Genomic_DNA"/>
</dbReference>
<comment type="pathway">
    <text evidence="4">Amino-acid biosynthesis; L-valine biosynthesis; L-valine from pyruvate: step 4/4.</text>
</comment>
<dbReference type="InterPro" id="IPR005786">
    <property type="entry name" value="B_amino_transII"/>
</dbReference>
<dbReference type="InterPro" id="IPR043131">
    <property type="entry name" value="BCAT-like_N"/>
</dbReference>
<dbReference type="GO" id="GO:0052656">
    <property type="term" value="F:L-isoleucine-2-oxoglutarate transaminase activity"/>
    <property type="evidence" value="ECO:0007669"/>
    <property type="project" value="RHEA"/>
</dbReference>
<dbReference type="GO" id="GO:0009098">
    <property type="term" value="P:L-leucine biosynthetic process"/>
    <property type="evidence" value="ECO:0007669"/>
    <property type="project" value="UniProtKB-UniPathway"/>
</dbReference>
<proteinExistence type="inferred from homology"/>
<evidence type="ECO:0000256" key="3">
    <source>
        <dbReference type="ARBA" id="ARBA00004824"/>
    </source>
</evidence>
<evidence type="ECO:0000256" key="11">
    <source>
        <dbReference type="ARBA" id="ARBA00022679"/>
    </source>
</evidence>
<comment type="cofactor">
    <cofactor evidence="1">
        <name>pyridoxal 5'-phosphate</name>
        <dbReference type="ChEBI" id="CHEBI:597326"/>
    </cofactor>
</comment>
<protein>
    <recommendedName>
        <fullName evidence="8">Probable branched-chain-amino-acid aminotransferase</fullName>
        <ecNumber evidence="7">2.6.1.42</ecNumber>
    </recommendedName>
</protein>
<keyword evidence="12" id="KW-0663">Pyridoxal phosphate</keyword>
<name>A0A506ULL4_9PROT</name>
<dbReference type="AlphaFoldDB" id="A0A506ULL4"/>
<sequence>MALFKIERTSSPTPAEARRRLLGLPGFGQVFTDHMALISYSDDQGWHDAKITARRPFQVDPASPVFHYGQEIFEGLKAYHHAPREGEKGVALFRPDANARRFKASARRLAMPELPEELFLQALEELLKVEKDWIPEGEGHSLYLRPFMISDGAFLGVKPANNYVFCVLASPAGSYFSKGAVSVWVSENYTRAAPGGTGEAKCGGNYAGSLVAQQEAKRQGCDQVLFLDSANRRYVEEMGGMNVMFVHRDGHVSTPPLNGTILRGITRDSLLRLGREMGIEMREEPVDIEEVFAGARSGEIVEAFACGTAAALSPIGSFRRPGGEVKFGDGNTPGPVTLKLREKLTGLQRGRYPDPFGWVQPVALD</sequence>
<dbReference type="EC" id="2.6.1.42" evidence="7"/>
<dbReference type="PANTHER" id="PTHR11825:SF44">
    <property type="entry name" value="BRANCHED-CHAIN-AMINO-ACID AMINOTRANSFERASE"/>
    <property type="match status" value="1"/>
</dbReference>
<comment type="similarity">
    <text evidence="6">Belongs to the class-IV pyridoxal-phosphate-dependent aminotransferase family.</text>
</comment>
<evidence type="ECO:0000256" key="1">
    <source>
        <dbReference type="ARBA" id="ARBA00001933"/>
    </source>
</evidence>
<dbReference type="PANTHER" id="PTHR11825">
    <property type="entry name" value="SUBGROUP IIII AMINOTRANSFERASE"/>
    <property type="match status" value="1"/>
</dbReference>
<dbReference type="GO" id="GO:0009099">
    <property type="term" value="P:L-valine biosynthetic process"/>
    <property type="evidence" value="ECO:0007669"/>
    <property type="project" value="UniProtKB-UniPathway"/>
</dbReference>
<gene>
    <name evidence="18" type="ORF">E3202_06770</name>
</gene>
<comment type="pathway">
    <text evidence="5">Amino-acid biosynthesis; L-leucine biosynthesis; L-leucine from 3-methyl-2-oxobutanoate: step 4/4.</text>
</comment>
<evidence type="ECO:0000256" key="15">
    <source>
        <dbReference type="ARBA" id="ARBA00048798"/>
    </source>
</evidence>
<evidence type="ECO:0000256" key="5">
    <source>
        <dbReference type="ARBA" id="ARBA00005072"/>
    </source>
</evidence>
<dbReference type="GO" id="GO:0009097">
    <property type="term" value="P:isoleucine biosynthetic process"/>
    <property type="evidence" value="ECO:0007669"/>
    <property type="project" value="UniProtKB-UniPathway"/>
</dbReference>
<evidence type="ECO:0000313" key="18">
    <source>
        <dbReference type="EMBL" id="TPW34210.1"/>
    </source>
</evidence>
<feature type="modified residue" description="N6-(pyridoxal phosphate)lysine" evidence="17">
    <location>
        <position position="201"/>
    </location>
</feature>
<dbReference type="InterPro" id="IPR036038">
    <property type="entry name" value="Aminotransferase-like"/>
</dbReference>
<keyword evidence="19" id="KW-1185">Reference proteome</keyword>
<dbReference type="CDD" id="cd01557">
    <property type="entry name" value="BCAT_beta_family"/>
    <property type="match status" value="1"/>
</dbReference>
<dbReference type="InterPro" id="IPR043132">
    <property type="entry name" value="BCAT-like_C"/>
</dbReference>
<comment type="caution">
    <text evidence="18">The sequence shown here is derived from an EMBL/GenBank/DDBJ whole genome shotgun (WGS) entry which is preliminary data.</text>
</comment>
<dbReference type="GO" id="GO:0052654">
    <property type="term" value="F:L-leucine-2-oxoglutarate transaminase activity"/>
    <property type="evidence" value="ECO:0007669"/>
    <property type="project" value="RHEA"/>
</dbReference>
<reference evidence="18 19" key="1">
    <citation type="submission" date="2019-03" db="EMBL/GenBank/DDBJ databases">
        <title>The complete genome sequence of Neokomagataea sp. Jb2 NBRC113641.</title>
        <authorList>
            <person name="Chua K.-O."/>
            <person name="Chan K.-G."/>
            <person name="See-Too W.-S."/>
        </authorList>
    </citation>
    <scope>NUCLEOTIDE SEQUENCE [LARGE SCALE GENOMIC DNA]</scope>
    <source>
        <strain evidence="18 19">Jb2</strain>
    </source>
</reference>